<dbReference type="AlphaFoldDB" id="A0A448XQD1"/>
<organism evidence="2 3">
    <name type="scientific">Protopolystoma xenopodis</name>
    <dbReference type="NCBI Taxonomy" id="117903"/>
    <lineage>
        <taxon>Eukaryota</taxon>
        <taxon>Metazoa</taxon>
        <taxon>Spiralia</taxon>
        <taxon>Lophotrochozoa</taxon>
        <taxon>Platyhelminthes</taxon>
        <taxon>Monogenea</taxon>
        <taxon>Polyopisthocotylea</taxon>
        <taxon>Polystomatidea</taxon>
        <taxon>Polystomatidae</taxon>
        <taxon>Protopolystoma</taxon>
    </lineage>
</organism>
<accession>A0A448XQD1</accession>
<feature type="non-terminal residue" evidence="2">
    <location>
        <position position="1"/>
    </location>
</feature>
<evidence type="ECO:0000256" key="1">
    <source>
        <dbReference type="SAM" id="MobiDB-lite"/>
    </source>
</evidence>
<feature type="region of interest" description="Disordered" evidence="1">
    <location>
        <begin position="145"/>
        <end position="177"/>
    </location>
</feature>
<gene>
    <name evidence="2" type="ORF">PXEA_LOCUS35717</name>
</gene>
<dbReference type="EMBL" id="CAAALY010273550">
    <property type="protein sequence ID" value="VEL42277.1"/>
    <property type="molecule type" value="Genomic_DNA"/>
</dbReference>
<dbReference type="Proteomes" id="UP000784294">
    <property type="component" value="Unassembled WGS sequence"/>
</dbReference>
<reference evidence="2" key="1">
    <citation type="submission" date="2018-11" db="EMBL/GenBank/DDBJ databases">
        <authorList>
            <consortium name="Pathogen Informatics"/>
        </authorList>
    </citation>
    <scope>NUCLEOTIDE SEQUENCE</scope>
</reference>
<comment type="caution">
    <text evidence="2">The sequence shown here is derived from an EMBL/GenBank/DDBJ whole genome shotgun (WGS) entry which is preliminary data.</text>
</comment>
<name>A0A448XQD1_9PLAT</name>
<evidence type="ECO:0000313" key="3">
    <source>
        <dbReference type="Proteomes" id="UP000784294"/>
    </source>
</evidence>
<protein>
    <submittedName>
        <fullName evidence="2">Uncharacterized protein</fullName>
    </submittedName>
</protein>
<dbReference type="OrthoDB" id="5965479at2759"/>
<keyword evidence="3" id="KW-1185">Reference proteome</keyword>
<evidence type="ECO:0000313" key="2">
    <source>
        <dbReference type="EMBL" id="VEL42277.1"/>
    </source>
</evidence>
<proteinExistence type="predicted"/>
<feature type="compositionally biased region" description="Low complexity" evidence="1">
    <location>
        <begin position="152"/>
        <end position="168"/>
    </location>
</feature>
<sequence length="177" mass="19448">MFTCQQRLSQASKIAASRRSRVLLSQAVAELGRATVSSALLDLALGLDAFNTSAEWAMRRLSADMSDTRRALEQSEWLAGARQLYETVRSMRNEKIDPSDATKPFVEWTGLLATPELLNSAINPPPKLTLSPHLPRFRPADLQLPVPPIRLSPGKHSPSASVSSSKPFSLEDLSLNR</sequence>